<dbReference type="EMBL" id="BTRK01000003">
    <property type="protein sequence ID" value="GMR42622.1"/>
    <property type="molecule type" value="Genomic_DNA"/>
</dbReference>
<feature type="signal peptide" evidence="2">
    <location>
        <begin position="1"/>
        <end position="18"/>
    </location>
</feature>
<protein>
    <submittedName>
        <fullName evidence="3">Uncharacterized protein</fullName>
    </submittedName>
</protein>
<feature type="compositionally biased region" description="Polar residues" evidence="1">
    <location>
        <begin position="112"/>
        <end position="129"/>
    </location>
</feature>
<sequence>MVLPLLVIIATLTGLAAAYYYYERAIRPSQSTAADGGELHQSSLEEKLYRTDQSIDSSASSVMGLAATSPAFTSEDDKRSPRRRYCPPHLISLPNRSPRNGTCANPAHASHPSHQTASPIGSTQNSCSPFRSASTVAFLESALATSVAETPLEEDKTQTQVDAECKCAVVPLKRRKGVR</sequence>
<feature type="chain" id="PRO_5042843114" evidence="2">
    <location>
        <begin position="19"/>
        <end position="179"/>
    </location>
</feature>
<gene>
    <name evidence="3" type="ORF">PMAYCL1PPCAC_12817</name>
</gene>
<name>A0AAN4ZJV0_9BILA</name>
<evidence type="ECO:0000256" key="2">
    <source>
        <dbReference type="SAM" id="SignalP"/>
    </source>
</evidence>
<comment type="caution">
    <text evidence="3">The sequence shown here is derived from an EMBL/GenBank/DDBJ whole genome shotgun (WGS) entry which is preliminary data.</text>
</comment>
<accession>A0AAN4ZJV0</accession>
<dbReference type="AlphaFoldDB" id="A0AAN4ZJV0"/>
<organism evidence="3 4">
    <name type="scientific">Pristionchus mayeri</name>
    <dbReference type="NCBI Taxonomy" id="1317129"/>
    <lineage>
        <taxon>Eukaryota</taxon>
        <taxon>Metazoa</taxon>
        <taxon>Ecdysozoa</taxon>
        <taxon>Nematoda</taxon>
        <taxon>Chromadorea</taxon>
        <taxon>Rhabditida</taxon>
        <taxon>Rhabditina</taxon>
        <taxon>Diplogasteromorpha</taxon>
        <taxon>Diplogasteroidea</taxon>
        <taxon>Neodiplogasteridae</taxon>
        <taxon>Pristionchus</taxon>
    </lineage>
</organism>
<dbReference type="Proteomes" id="UP001328107">
    <property type="component" value="Unassembled WGS sequence"/>
</dbReference>
<evidence type="ECO:0000313" key="4">
    <source>
        <dbReference type="Proteomes" id="UP001328107"/>
    </source>
</evidence>
<evidence type="ECO:0000256" key="1">
    <source>
        <dbReference type="SAM" id="MobiDB-lite"/>
    </source>
</evidence>
<proteinExistence type="predicted"/>
<keyword evidence="4" id="KW-1185">Reference proteome</keyword>
<feature type="compositionally biased region" description="Polar residues" evidence="1">
    <location>
        <begin position="94"/>
        <end position="103"/>
    </location>
</feature>
<reference evidence="4" key="1">
    <citation type="submission" date="2022-10" db="EMBL/GenBank/DDBJ databases">
        <title>Genome assembly of Pristionchus species.</title>
        <authorList>
            <person name="Yoshida K."/>
            <person name="Sommer R.J."/>
        </authorList>
    </citation>
    <scope>NUCLEOTIDE SEQUENCE [LARGE SCALE GENOMIC DNA]</scope>
    <source>
        <strain evidence="4">RS5460</strain>
    </source>
</reference>
<feature type="region of interest" description="Disordered" evidence="1">
    <location>
        <begin position="68"/>
        <end position="129"/>
    </location>
</feature>
<evidence type="ECO:0000313" key="3">
    <source>
        <dbReference type="EMBL" id="GMR42622.1"/>
    </source>
</evidence>
<keyword evidence="2" id="KW-0732">Signal</keyword>